<dbReference type="PROSITE" id="PS50887">
    <property type="entry name" value="GGDEF"/>
    <property type="match status" value="1"/>
</dbReference>
<evidence type="ECO:0000256" key="1">
    <source>
        <dbReference type="ARBA" id="ARBA00001946"/>
    </source>
</evidence>
<dbReference type="InterPro" id="IPR029787">
    <property type="entry name" value="Nucleotide_cyclase"/>
</dbReference>
<dbReference type="SMART" id="SM00052">
    <property type="entry name" value="EAL"/>
    <property type="match status" value="1"/>
</dbReference>
<proteinExistence type="predicted"/>
<dbReference type="InterPro" id="IPR035919">
    <property type="entry name" value="EAL_sf"/>
</dbReference>
<keyword evidence="7" id="KW-1185">Reference proteome</keyword>
<dbReference type="AlphaFoldDB" id="A0A9X2KU01"/>
<dbReference type="Pfam" id="PF00989">
    <property type="entry name" value="PAS"/>
    <property type="match status" value="1"/>
</dbReference>
<dbReference type="InterPro" id="IPR043128">
    <property type="entry name" value="Rev_trsase/Diguanyl_cyclase"/>
</dbReference>
<dbReference type="PROSITE" id="PS50883">
    <property type="entry name" value="EAL"/>
    <property type="match status" value="1"/>
</dbReference>
<evidence type="ECO:0000313" key="7">
    <source>
        <dbReference type="Proteomes" id="UP001139319"/>
    </source>
</evidence>
<dbReference type="SMART" id="SM00091">
    <property type="entry name" value="PAS"/>
    <property type="match status" value="1"/>
</dbReference>
<keyword evidence="2" id="KW-1133">Transmembrane helix</keyword>
<reference evidence="6" key="2">
    <citation type="submission" date="2023-01" db="EMBL/GenBank/DDBJ databases">
        <title>Gilvimarinus xylanilyticus HB14 isolated from Caulerpa lentillifera aquaculture base in Hainan, China.</title>
        <authorList>
            <person name="Zhang Y.-J."/>
        </authorList>
    </citation>
    <scope>NUCLEOTIDE SEQUENCE</scope>
    <source>
        <strain evidence="6">HB14</strain>
    </source>
</reference>
<sequence length="787" mass="88235">MDRSQPQFAPPFKIALLVAGLLTLLGLATSMSVGMVQLQAAASAYLSGLSVWNQSQIGAVHHLSRYAEQGQRSDLQAAREYLSVPLSDRHGRLELEAKSSDDVVVAAFVRGANHPDDARLMIWLYRDFGDLGQLQRAFSLWRDSDPYILELARIADDLEHYWRGPPNPQRLQQLKQALHGNNIRLQQLASEFREVMTSTNRWLTDTLTLASLVFFIVFAVLASLLIWRLVRLLQGTQEKFQAIFTQAAVGIVHLDAAGVVTRANPAIADILNIQAEQLTGTPLRDFVHPEDWEIDDAQCRQLATGVLPRFTVEQRLNRLGGGVLWARLTYSRASSAADCVVIVEDISESRRLSKELNFQATHDVLTGLYNRRAFERRLGESFKRARVEGTSHALCFIDLDQFKVVNDTSGHFAGDRLLQQVVDVFRRELRDCDMFARLGGDEFAMVLENCSLEAAEKVAEKLRAALEEFHFSWDGHSYNISCSIGVVAISATAQNTESIMRAADIACYLAKDKGRNRVYVSRENDQFQQQREGEMHWLGRIREAMENDRLFLDAQRIAPLQQETDLLSYEVLVRLRDESGKIVSPAAFLPAAERFGAANQIDRWVIEHTLSLLAAHPKHLQKLAKCHINLSGVSLDQPEFYTFVVQCFERYPVPPEKICFEVTETAAVNNLLEAIALMEALGEIGCSFALDDFGTGLSSFSYLRRLPVDTLKIDGVFVRDIVDDKTDLAMVRAINEVGQTLSKSTIAEFVENDECLQLLKAMGVDYAQGFGVHKPSSLIELLKETDC</sequence>
<dbReference type="GO" id="GO:0006355">
    <property type="term" value="P:regulation of DNA-templated transcription"/>
    <property type="evidence" value="ECO:0007669"/>
    <property type="project" value="InterPro"/>
</dbReference>
<dbReference type="InterPro" id="IPR000014">
    <property type="entry name" value="PAS"/>
</dbReference>
<dbReference type="FunFam" id="3.30.70.270:FF:000001">
    <property type="entry name" value="Diguanylate cyclase domain protein"/>
    <property type="match status" value="1"/>
</dbReference>
<gene>
    <name evidence="6" type="ORF">M6D89_10480</name>
</gene>
<dbReference type="InterPro" id="IPR035965">
    <property type="entry name" value="PAS-like_dom_sf"/>
</dbReference>
<keyword evidence="2" id="KW-0472">Membrane</keyword>
<evidence type="ECO:0000256" key="2">
    <source>
        <dbReference type="SAM" id="Phobius"/>
    </source>
</evidence>
<dbReference type="Gene3D" id="3.30.70.270">
    <property type="match status" value="1"/>
</dbReference>
<keyword evidence="2" id="KW-0812">Transmembrane</keyword>
<dbReference type="CDD" id="cd01948">
    <property type="entry name" value="EAL"/>
    <property type="match status" value="1"/>
</dbReference>
<dbReference type="Gene3D" id="3.30.450.20">
    <property type="entry name" value="PAS domain"/>
    <property type="match status" value="1"/>
</dbReference>
<dbReference type="RefSeq" id="WP_253968014.1">
    <property type="nucleotide sequence ID" value="NZ_JAMFTH010000002.1"/>
</dbReference>
<organism evidence="6 7">
    <name type="scientific">Gilvimarinus xylanilyticus</name>
    <dbReference type="NCBI Taxonomy" id="2944139"/>
    <lineage>
        <taxon>Bacteria</taxon>
        <taxon>Pseudomonadati</taxon>
        <taxon>Pseudomonadota</taxon>
        <taxon>Gammaproteobacteria</taxon>
        <taxon>Cellvibrionales</taxon>
        <taxon>Cellvibrionaceae</taxon>
        <taxon>Gilvimarinus</taxon>
    </lineage>
</organism>
<dbReference type="InterPro" id="IPR052155">
    <property type="entry name" value="Biofilm_reg_signaling"/>
</dbReference>
<feature type="transmembrane region" description="Helical" evidence="2">
    <location>
        <begin position="207"/>
        <end position="230"/>
    </location>
</feature>
<feature type="domain" description="PAS" evidence="3">
    <location>
        <begin position="236"/>
        <end position="291"/>
    </location>
</feature>
<dbReference type="SUPFAM" id="SSF141868">
    <property type="entry name" value="EAL domain-like"/>
    <property type="match status" value="1"/>
</dbReference>
<dbReference type="InterPro" id="IPR000160">
    <property type="entry name" value="GGDEF_dom"/>
</dbReference>
<dbReference type="SUPFAM" id="SSF55785">
    <property type="entry name" value="PYP-like sensor domain (PAS domain)"/>
    <property type="match status" value="1"/>
</dbReference>
<dbReference type="Proteomes" id="UP001139319">
    <property type="component" value="Unassembled WGS sequence"/>
</dbReference>
<evidence type="ECO:0000313" key="6">
    <source>
        <dbReference type="EMBL" id="MCP8899727.1"/>
    </source>
</evidence>
<dbReference type="SUPFAM" id="SSF55073">
    <property type="entry name" value="Nucleotide cyclase"/>
    <property type="match status" value="1"/>
</dbReference>
<reference evidence="6" key="1">
    <citation type="submission" date="2022-05" db="EMBL/GenBank/DDBJ databases">
        <authorList>
            <person name="Sun H.-N."/>
        </authorList>
    </citation>
    <scope>NUCLEOTIDE SEQUENCE</scope>
    <source>
        <strain evidence="6">HB14</strain>
    </source>
</reference>
<evidence type="ECO:0000259" key="5">
    <source>
        <dbReference type="PROSITE" id="PS50887"/>
    </source>
</evidence>
<dbReference type="CDD" id="cd00130">
    <property type="entry name" value="PAS"/>
    <property type="match status" value="1"/>
</dbReference>
<dbReference type="InterPro" id="IPR013767">
    <property type="entry name" value="PAS_fold"/>
</dbReference>
<dbReference type="Pfam" id="PF00563">
    <property type="entry name" value="EAL"/>
    <property type="match status" value="1"/>
</dbReference>
<dbReference type="CDD" id="cd01949">
    <property type="entry name" value="GGDEF"/>
    <property type="match status" value="1"/>
</dbReference>
<dbReference type="PANTHER" id="PTHR44757">
    <property type="entry name" value="DIGUANYLATE CYCLASE DGCP"/>
    <property type="match status" value="1"/>
</dbReference>
<dbReference type="Pfam" id="PF00990">
    <property type="entry name" value="GGDEF"/>
    <property type="match status" value="1"/>
</dbReference>
<feature type="domain" description="EAL" evidence="4">
    <location>
        <begin position="534"/>
        <end position="787"/>
    </location>
</feature>
<dbReference type="NCBIfam" id="TIGR00254">
    <property type="entry name" value="GGDEF"/>
    <property type="match status" value="1"/>
</dbReference>
<dbReference type="Gene3D" id="3.20.20.450">
    <property type="entry name" value="EAL domain"/>
    <property type="match status" value="1"/>
</dbReference>
<comment type="cofactor">
    <cofactor evidence="1">
        <name>Mg(2+)</name>
        <dbReference type="ChEBI" id="CHEBI:18420"/>
    </cofactor>
</comment>
<dbReference type="EMBL" id="JAMFTH010000002">
    <property type="protein sequence ID" value="MCP8899727.1"/>
    <property type="molecule type" value="Genomic_DNA"/>
</dbReference>
<dbReference type="PROSITE" id="PS50112">
    <property type="entry name" value="PAS"/>
    <property type="match status" value="1"/>
</dbReference>
<protein>
    <submittedName>
        <fullName evidence="6">EAL domain-containing protein</fullName>
    </submittedName>
</protein>
<dbReference type="NCBIfam" id="TIGR00229">
    <property type="entry name" value="sensory_box"/>
    <property type="match status" value="1"/>
</dbReference>
<evidence type="ECO:0000259" key="3">
    <source>
        <dbReference type="PROSITE" id="PS50112"/>
    </source>
</evidence>
<accession>A0A9X2KU01</accession>
<dbReference type="SMART" id="SM00267">
    <property type="entry name" value="GGDEF"/>
    <property type="match status" value="1"/>
</dbReference>
<dbReference type="InterPro" id="IPR001633">
    <property type="entry name" value="EAL_dom"/>
</dbReference>
<feature type="domain" description="GGDEF" evidence="5">
    <location>
        <begin position="390"/>
        <end position="523"/>
    </location>
</feature>
<comment type="caution">
    <text evidence="6">The sequence shown here is derived from an EMBL/GenBank/DDBJ whole genome shotgun (WGS) entry which is preliminary data.</text>
</comment>
<dbReference type="GO" id="GO:0003824">
    <property type="term" value="F:catalytic activity"/>
    <property type="evidence" value="ECO:0007669"/>
    <property type="project" value="UniProtKB-ARBA"/>
</dbReference>
<evidence type="ECO:0000259" key="4">
    <source>
        <dbReference type="PROSITE" id="PS50883"/>
    </source>
</evidence>
<name>A0A9X2KU01_9GAMM</name>
<dbReference type="PANTHER" id="PTHR44757:SF4">
    <property type="entry name" value="DIGUANYLATE CYCLASE DGCE-RELATED"/>
    <property type="match status" value="1"/>
</dbReference>